<dbReference type="InterPro" id="IPR046347">
    <property type="entry name" value="bZIP_sf"/>
</dbReference>
<organism evidence="2">
    <name type="scientific">viral metagenome</name>
    <dbReference type="NCBI Taxonomy" id="1070528"/>
    <lineage>
        <taxon>unclassified sequences</taxon>
        <taxon>metagenomes</taxon>
        <taxon>organismal metagenomes</taxon>
    </lineage>
</organism>
<evidence type="ECO:0000259" key="1">
    <source>
        <dbReference type="PROSITE" id="PS50217"/>
    </source>
</evidence>
<dbReference type="Pfam" id="PF00170">
    <property type="entry name" value="bZIP_1"/>
    <property type="match status" value="1"/>
</dbReference>
<dbReference type="Gene3D" id="1.20.5.170">
    <property type="match status" value="1"/>
</dbReference>
<sequence length="179" mass="21551">MYQDTDIDIINYDSNINISYLNDTHIIPIIPEQEEIIPEQEEIIPEQEEIIPEQEEIIPEQEEKITKRKRQYKTSRDTKNRTLCKYDNTGILNETHRLTRGRGRVKQLNTMTNEEKRAERKAIMERNRIAAQEFRKRKKNYIQNLKCKVQTFIIKCEEQDKEIINLNKEVSKLKKLLNY</sequence>
<protein>
    <recommendedName>
        <fullName evidence="1">BZIP domain-containing protein</fullName>
    </recommendedName>
</protein>
<feature type="domain" description="BZIP" evidence="1">
    <location>
        <begin position="117"/>
        <end position="179"/>
    </location>
</feature>
<dbReference type="SMART" id="SM00338">
    <property type="entry name" value="BRLZ"/>
    <property type="match status" value="1"/>
</dbReference>
<name>A0A6C0EFV9_9ZZZZ</name>
<dbReference type="AlphaFoldDB" id="A0A6C0EFV9"/>
<dbReference type="InterPro" id="IPR004827">
    <property type="entry name" value="bZIP"/>
</dbReference>
<reference evidence="2" key="1">
    <citation type="journal article" date="2020" name="Nature">
        <title>Giant virus diversity and host interactions through global metagenomics.</title>
        <authorList>
            <person name="Schulz F."/>
            <person name="Roux S."/>
            <person name="Paez-Espino D."/>
            <person name="Jungbluth S."/>
            <person name="Walsh D.A."/>
            <person name="Denef V.J."/>
            <person name="McMahon K.D."/>
            <person name="Konstantinidis K.T."/>
            <person name="Eloe-Fadrosh E.A."/>
            <person name="Kyrpides N.C."/>
            <person name="Woyke T."/>
        </authorList>
    </citation>
    <scope>NUCLEOTIDE SEQUENCE</scope>
    <source>
        <strain evidence="2">GVMAG-M-3300000115-19</strain>
    </source>
</reference>
<dbReference type="GO" id="GO:0003700">
    <property type="term" value="F:DNA-binding transcription factor activity"/>
    <property type="evidence" value="ECO:0007669"/>
    <property type="project" value="InterPro"/>
</dbReference>
<evidence type="ECO:0000313" key="2">
    <source>
        <dbReference type="EMBL" id="QHT27808.1"/>
    </source>
</evidence>
<dbReference type="PROSITE" id="PS50217">
    <property type="entry name" value="BZIP"/>
    <property type="match status" value="1"/>
</dbReference>
<dbReference type="EMBL" id="MN738842">
    <property type="protein sequence ID" value="QHT27808.1"/>
    <property type="molecule type" value="Genomic_DNA"/>
</dbReference>
<dbReference type="SUPFAM" id="SSF57959">
    <property type="entry name" value="Leucine zipper domain"/>
    <property type="match status" value="1"/>
</dbReference>
<accession>A0A6C0EFV9</accession>
<proteinExistence type="predicted"/>